<gene>
    <name evidence="2" type="ORF">TTHERM_01001300</name>
</gene>
<dbReference type="EMBL" id="GG662244">
    <property type="protein sequence ID" value="EAS07238.1"/>
    <property type="molecule type" value="Genomic_DNA"/>
</dbReference>
<keyword evidence="1" id="KW-0472">Membrane</keyword>
<dbReference type="AlphaFoldDB" id="Q24HJ3"/>
<accession>Q24HJ3</accession>
<evidence type="ECO:0000313" key="2">
    <source>
        <dbReference type="EMBL" id="EAS07238.1"/>
    </source>
</evidence>
<evidence type="ECO:0000256" key="1">
    <source>
        <dbReference type="SAM" id="Phobius"/>
    </source>
</evidence>
<dbReference type="Proteomes" id="UP000009168">
    <property type="component" value="Unassembled WGS sequence"/>
</dbReference>
<dbReference type="InParanoid" id="Q24HJ3"/>
<sequence>MNNYFIIDTEQQNQNRKRTITRVALLAIVIVGMLGTIALFSQSENSNSLVINNMVYLSEKSNELVITSQRNMTVCTSQKAEHQPVIQEQCTVYSSTQDIVAYNNGDNKIIAHIVYRDLQSLSQFNPQGNLIPDEDSFAEVFNNEISLIFKATISTDGTLLKLEQPKGNNVSQIAIRLTERLIEQYFPQLNSTLYFENSSSSNSLLRSSQEESIQQIIEDTYLGQINPQYTFNSLPQGDIILSKSYNSESFVNFAYNLGGKIPDITFESNFLVRDGKVEQNTEVMVFNITHSHDEFLLSADNSIPINNSTEYEELIGQAFTRIESNFQLISTGYNQTLIEEIKNYDNSDSFELVNLEETGGKLKIIKNKNNQGENNQLLGEGTEVPLIDKKFDVFRKQIVGNTLGLTIEYLNYENYSLIQSAIYLNGQKVFNVYGKRVDHPWYACEAKNSSDKGTLKKTVFQVVYPLLGGVLNIPITASIELYYGWSFDTSKDEQGLCTLQFHPFAKPTLGVEGSISVWKVAEGGVFAKGSVANVYLDFLLQLDRSNLQALLSVDAHLIPFEYKIGAFYSYIKCNIKNIKEKITQFKWKEICWKTPKEEISFLEGSLLSPLNYNLYTETCPLLKPSTL</sequence>
<dbReference type="OMA" id="FNITHSH"/>
<dbReference type="RefSeq" id="XP_001027480.1">
    <property type="nucleotide sequence ID" value="XM_001027480.1"/>
</dbReference>
<feature type="transmembrane region" description="Helical" evidence="1">
    <location>
        <begin position="20"/>
        <end position="40"/>
    </location>
</feature>
<dbReference type="GeneID" id="7839656"/>
<evidence type="ECO:0000313" key="3">
    <source>
        <dbReference type="Proteomes" id="UP000009168"/>
    </source>
</evidence>
<keyword evidence="1" id="KW-1133">Transmembrane helix</keyword>
<keyword evidence="3" id="KW-1185">Reference proteome</keyword>
<dbReference type="KEGG" id="tet:TTHERM_01001300"/>
<reference evidence="3" key="1">
    <citation type="journal article" date="2006" name="PLoS Biol.">
        <title>Macronuclear genome sequence of the ciliate Tetrahymena thermophila, a model eukaryote.</title>
        <authorList>
            <person name="Eisen J.A."/>
            <person name="Coyne R.S."/>
            <person name="Wu M."/>
            <person name="Wu D."/>
            <person name="Thiagarajan M."/>
            <person name="Wortman J.R."/>
            <person name="Badger J.H."/>
            <person name="Ren Q."/>
            <person name="Amedeo P."/>
            <person name="Jones K.M."/>
            <person name="Tallon L.J."/>
            <person name="Delcher A.L."/>
            <person name="Salzberg S.L."/>
            <person name="Silva J.C."/>
            <person name="Haas B.J."/>
            <person name="Majoros W.H."/>
            <person name="Farzad M."/>
            <person name="Carlton J.M."/>
            <person name="Smith R.K. Jr."/>
            <person name="Garg J."/>
            <person name="Pearlman R.E."/>
            <person name="Karrer K.M."/>
            <person name="Sun L."/>
            <person name="Manning G."/>
            <person name="Elde N.C."/>
            <person name="Turkewitz A.P."/>
            <person name="Asai D.J."/>
            <person name="Wilkes D.E."/>
            <person name="Wang Y."/>
            <person name="Cai H."/>
            <person name="Collins K."/>
            <person name="Stewart B.A."/>
            <person name="Lee S.R."/>
            <person name="Wilamowska K."/>
            <person name="Weinberg Z."/>
            <person name="Ruzzo W.L."/>
            <person name="Wloga D."/>
            <person name="Gaertig J."/>
            <person name="Frankel J."/>
            <person name="Tsao C.-C."/>
            <person name="Gorovsky M.A."/>
            <person name="Keeling P.J."/>
            <person name="Waller R.F."/>
            <person name="Patron N.J."/>
            <person name="Cherry J.M."/>
            <person name="Stover N.A."/>
            <person name="Krieger C.J."/>
            <person name="del Toro C."/>
            <person name="Ryder H.F."/>
            <person name="Williamson S.C."/>
            <person name="Barbeau R.A."/>
            <person name="Hamilton E.P."/>
            <person name="Orias E."/>
        </authorList>
    </citation>
    <scope>NUCLEOTIDE SEQUENCE [LARGE SCALE GENOMIC DNA]</scope>
    <source>
        <strain evidence="3">SB210</strain>
    </source>
</reference>
<dbReference type="HOGENOM" id="CLU_436494_0_0_1"/>
<organism evidence="2 3">
    <name type="scientific">Tetrahymena thermophila (strain SB210)</name>
    <dbReference type="NCBI Taxonomy" id="312017"/>
    <lineage>
        <taxon>Eukaryota</taxon>
        <taxon>Sar</taxon>
        <taxon>Alveolata</taxon>
        <taxon>Ciliophora</taxon>
        <taxon>Intramacronucleata</taxon>
        <taxon>Oligohymenophorea</taxon>
        <taxon>Hymenostomatida</taxon>
        <taxon>Tetrahymenina</taxon>
        <taxon>Tetrahymenidae</taxon>
        <taxon>Tetrahymena</taxon>
    </lineage>
</organism>
<proteinExistence type="predicted"/>
<name>Q24HJ3_TETTS</name>
<protein>
    <submittedName>
        <fullName evidence="2">Transmembrane protein, putative</fullName>
    </submittedName>
</protein>
<keyword evidence="1 2" id="KW-0812">Transmembrane</keyword>